<evidence type="ECO:0000256" key="1">
    <source>
        <dbReference type="ARBA" id="ARBA00023125"/>
    </source>
</evidence>
<comment type="caution">
    <text evidence="4">The sequence shown here is derived from an EMBL/GenBank/DDBJ whole genome shotgun (WGS) entry which is preliminary data.</text>
</comment>
<feature type="DNA-binding region" description="H-T-H motif" evidence="2">
    <location>
        <begin position="69"/>
        <end position="88"/>
    </location>
</feature>
<dbReference type="PROSITE" id="PS50977">
    <property type="entry name" value="HTH_TETR_2"/>
    <property type="match status" value="1"/>
</dbReference>
<dbReference type="Gene3D" id="1.10.357.10">
    <property type="entry name" value="Tetracycline Repressor, domain 2"/>
    <property type="match status" value="1"/>
</dbReference>
<dbReference type="SUPFAM" id="SSF46689">
    <property type="entry name" value="Homeodomain-like"/>
    <property type="match status" value="1"/>
</dbReference>
<organism evidence="4 5">
    <name type="scientific">Belnapia mucosa</name>
    <dbReference type="NCBI Taxonomy" id="2804532"/>
    <lineage>
        <taxon>Bacteria</taxon>
        <taxon>Pseudomonadati</taxon>
        <taxon>Pseudomonadota</taxon>
        <taxon>Alphaproteobacteria</taxon>
        <taxon>Acetobacterales</taxon>
        <taxon>Roseomonadaceae</taxon>
        <taxon>Belnapia</taxon>
    </lineage>
</organism>
<protein>
    <submittedName>
        <fullName evidence="4">TetR/AcrR family transcriptional regulator</fullName>
    </submittedName>
</protein>
<sequence length="232" mass="24646">MGLASWRLGSGAWVLYTFSKLPLVGYLSSIPGLSPGPSARRRLSREERHAQLIDTARRLVREEGTDALTLGRLAEQAGVTKPVVYDHFETRNGLLVALFRDYDARQTAILEDALAECGPGLAARAEVIASATIGCVLTQGQEIPGVAAALAGAPEMDALRRGYQSGFIARCRAILEPFTEGGSLRPPALWAMLGAADALAEAAARGEIAPEEAVAELRRTIIAMVERGRPGA</sequence>
<evidence type="ECO:0000313" key="4">
    <source>
        <dbReference type="EMBL" id="MBL6458559.1"/>
    </source>
</evidence>
<dbReference type="PRINTS" id="PR00455">
    <property type="entry name" value="HTHTETR"/>
</dbReference>
<accession>A0ABS1VA48</accession>
<name>A0ABS1VA48_9PROT</name>
<dbReference type="InterPro" id="IPR050109">
    <property type="entry name" value="HTH-type_TetR-like_transc_reg"/>
</dbReference>
<proteinExistence type="predicted"/>
<dbReference type="InterPro" id="IPR009057">
    <property type="entry name" value="Homeodomain-like_sf"/>
</dbReference>
<dbReference type="InterPro" id="IPR001647">
    <property type="entry name" value="HTH_TetR"/>
</dbReference>
<feature type="domain" description="HTH tetR-type" evidence="3">
    <location>
        <begin position="46"/>
        <end position="106"/>
    </location>
</feature>
<keyword evidence="1 2" id="KW-0238">DNA-binding</keyword>
<dbReference type="EMBL" id="JAEUXJ010000016">
    <property type="protein sequence ID" value="MBL6458559.1"/>
    <property type="molecule type" value="Genomic_DNA"/>
</dbReference>
<dbReference type="PANTHER" id="PTHR30055:SF223">
    <property type="entry name" value="HTH-TYPE TRANSCRIPTIONAL REGULATOR UIDR"/>
    <property type="match status" value="1"/>
</dbReference>
<evidence type="ECO:0000313" key="5">
    <source>
        <dbReference type="Proteomes" id="UP000606490"/>
    </source>
</evidence>
<keyword evidence="5" id="KW-1185">Reference proteome</keyword>
<dbReference type="Proteomes" id="UP000606490">
    <property type="component" value="Unassembled WGS sequence"/>
</dbReference>
<reference evidence="4 5" key="1">
    <citation type="submission" date="2021-01" db="EMBL/GenBank/DDBJ databases">
        <title>Belnapia mucosa sp. nov. and Belnapia arida sp. nov., isolated from the Tabernas Desert (Almeria, Spain).</title>
        <authorList>
            <person name="Molina-Menor E."/>
            <person name="Vidal-Verdu A."/>
            <person name="Calonge A."/>
            <person name="Satari L."/>
            <person name="Pereto Magraner J."/>
            <person name="Porcar Miralles M."/>
        </authorList>
    </citation>
    <scope>NUCLEOTIDE SEQUENCE [LARGE SCALE GENOMIC DNA]</scope>
    <source>
        <strain evidence="4 5">T6</strain>
    </source>
</reference>
<dbReference type="PANTHER" id="PTHR30055">
    <property type="entry name" value="HTH-TYPE TRANSCRIPTIONAL REGULATOR RUTR"/>
    <property type="match status" value="1"/>
</dbReference>
<evidence type="ECO:0000259" key="3">
    <source>
        <dbReference type="PROSITE" id="PS50977"/>
    </source>
</evidence>
<evidence type="ECO:0000256" key="2">
    <source>
        <dbReference type="PROSITE-ProRule" id="PRU00335"/>
    </source>
</evidence>
<gene>
    <name evidence="4" type="ORF">JMJ55_24790</name>
</gene>
<dbReference type="Pfam" id="PF00440">
    <property type="entry name" value="TetR_N"/>
    <property type="match status" value="1"/>
</dbReference>